<feature type="transmembrane region" description="Helical" evidence="1">
    <location>
        <begin position="21"/>
        <end position="38"/>
    </location>
</feature>
<sequence>MSHIHKIDKAFLAQRFLKRRCYAHVAGCHAVHVSMVFLNSQSVSKYREAYDEEIGKSDHSNWELTEDTPLRNALELLTRELCDWPSYLVTSLGWSKGYQNRADGRRVWKYKEWSCELFGEYVAEYEIVLVSSAVRGSCRRPTRSLILASSNILGVPSSGITATSGLSSLLLGGTSLLLYAIYKEKIARFDNMRR</sequence>
<keyword evidence="1" id="KW-0472">Membrane</keyword>
<keyword evidence="3" id="KW-1185">Reference proteome</keyword>
<gene>
    <name evidence="2" type="ORF">BGAL_0074g00320</name>
</gene>
<evidence type="ECO:0000313" key="2">
    <source>
        <dbReference type="EMBL" id="THV52620.1"/>
    </source>
</evidence>
<dbReference type="OrthoDB" id="3542201at2759"/>
<name>A0A4S8R523_9HELO</name>
<proteinExistence type="predicted"/>
<dbReference type="AlphaFoldDB" id="A0A4S8R523"/>
<dbReference type="Proteomes" id="UP000308671">
    <property type="component" value="Unassembled WGS sequence"/>
</dbReference>
<dbReference type="EMBL" id="PQXL01000074">
    <property type="protein sequence ID" value="THV52620.1"/>
    <property type="molecule type" value="Genomic_DNA"/>
</dbReference>
<feature type="transmembrane region" description="Helical" evidence="1">
    <location>
        <begin position="160"/>
        <end position="182"/>
    </location>
</feature>
<protein>
    <submittedName>
        <fullName evidence="2">Uncharacterized protein</fullName>
    </submittedName>
</protein>
<keyword evidence="1" id="KW-0812">Transmembrane</keyword>
<comment type="caution">
    <text evidence="2">The sequence shown here is derived from an EMBL/GenBank/DDBJ whole genome shotgun (WGS) entry which is preliminary data.</text>
</comment>
<evidence type="ECO:0000256" key="1">
    <source>
        <dbReference type="SAM" id="Phobius"/>
    </source>
</evidence>
<reference evidence="2 3" key="1">
    <citation type="submission" date="2017-12" db="EMBL/GenBank/DDBJ databases">
        <title>Comparative genomics of Botrytis spp.</title>
        <authorList>
            <person name="Valero-Jimenez C.A."/>
            <person name="Tapia P."/>
            <person name="Veloso J."/>
            <person name="Silva-Moreno E."/>
            <person name="Staats M."/>
            <person name="Valdes J.H."/>
            <person name="Van Kan J.A.L."/>
        </authorList>
    </citation>
    <scope>NUCLEOTIDE SEQUENCE [LARGE SCALE GENOMIC DNA]</scope>
    <source>
        <strain evidence="2 3">MUCL435</strain>
    </source>
</reference>
<keyword evidence="1" id="KW-1133">Transmembrane helix</keyword>
<organism evidence="2 3">
    <name type="scientific">Botrytis galanthina</name>
    <dbReference type="NCBI Taxonomy" id="278940"/>
    <lineage>
        <taxon>Eukaryota</taxon>
        <taxon>Fungi</taxon>
        <taxon>Dikarya</taxon>
        <taxon>Ascomycota</taxon>
        <taxon>Pezizomycotina</taxon>
        <taxon>Leotiomycetes</taxon>
        <taxon>Helotiales</taxon>
        <taxon>Sclerotiniaceae</taxon>
        <taxon>Botrytis</taxon>
    </lineage>
</organism>
<evidence type="ECO:0000313" key="3">
    <source>
        <dbReference type="Proteomes" id="UP000308671"/>
    </source>
</evidence>
<accession>A0A4S8R523</accession>